<sequence length="597" mass="63818">MHTPDRNQDLTSGLASSEPEAPAPDPNDSTGKKRRITAVFWIALGIMGLLLGLSIALPEQFARVTKGATSLITTQLGWYYLLLVSIIVIVCTLIAASPMGRVPLGDHGESPRFSRGSWIAMLFSAGMGIGLVFYGAAEPLILFASHTPNADPGTIAALRDAFQYSFFHWGISAWAVYGIVALAIAYFRFRKKERSLVSATLKPLIGDKADGPIGSIVDAITAVATIIGVATSLGLGTIQINGGLNYLFGVPMSTEVQLIIIGVATVLYLGSAMSGLTKGVQFLSNANVVIAVILLAVIMVVGPTAQIMNVVTSTIGSYVQGFVNMSFDVAPFHEARHKWIESWTIFYWAWWIAWSPFVGVFIARISRGRTIREFLVCVLLVPTAFSCIWFAAFGSLSTNAQIAGANLASMPVDTMLFATLAEYPLGPILSVVALILIASFFVTSADSATFVLGMITENGSLTPRPTTKLVWGLLLSAIAAVLLLNGGLNALQDVLIICALPFSLIVVAMTVALVKELNHERRAMGLFFFPQALPTEDKPFRSYDDDEPETADLPEWVQTESDSQPGSGAADEQAAADAGTASTDEPRDARAPEPHQA</sequence>
<evidence type="ECO:0000313" key="11">
    <source>
        <dbReference type="Proteomes" id="UP000503297"/>
    </source>
</evidence>
<evidence type="ECO:0000313" key="10">
    <source>
        <dbReference type="EMBL" id="QKF07983.1"/>
    </source>
</evidence>
<keyword evidence="6 9" id="KW-1133">Transmembrane helix</keyword>
<gene>
    <name evidence="10" type="ORF">HLV38_02330</name>
</gene>
<evidence type="ECO:0000256" key="5">
    <source>
        <dbReference type="ARBA" id="ARBA00022692"/>
    </source>
</evidence>
<dbReference type="PANTHER" id="PTHR30047:SF7">
    <property type="entry name" value="HIGH-AFFINITY CHOLINE TRANSPORT PROTEIN"/>
    <property type="match status" value="1"/>
</dbReference>
<organism evidence="10 11">
    <name type="scientific">Berryella wangjianweii</name>
    <dbReference type="NCBI Taxonomy" id="2734634"/>
    <lineage>
        <taxon>Bacteria</taxon>
        <taxon>Bacillati</taxon>
        <taxon>Actinomycetota</taxon>
        <taxon>Coriobacteriia</taxon>
        <taxon>Eggerthellales</taxon>
        <taxon>Eggerthellaceae</taxon>
        <taxon>Berryella</taxon>
    </lineage>
</organism>
<dbReference type="Proteomes" id="UP000503297">
    <property type="component" value="Chromosome"/>
</dbReference>
<comment type="similarity">
    <text evidence="2">Belongs to the BCCT transporter (TC 2.A.15) family.</text>
</comment>
<dbReference type="InterPro" id="IPR000060">
    <property type="entry name" value="BCCT_transptr"/>
</dbReference>
<feature type="transmembrane region" description="Helical" evidence="9">
    <location>
        <begin position="425"/>
        <end position="448"/>
    </location>
</feature>
<feature type="transmembrane region" description="Helical" evidence="9">
    <location>
        <begin position="246"/>
        <end position="270"/>
    </location>
</feature>
<feature type="transmembrane region" description="Helical" evidence="9">
    <location>
        <begin position="117"/>
        <end position="137"/>
    </location>
</feature>
<evidence type="ECO:0000256" key="2">
    <source>
        <dbReference type="ARBA" id="ARBA00005658"/>
    </source>
</evidence>
<feature type="region of interest" description="Disordered" evidence="8">
    <location>
        <begin position="538"/>
        <end position="597"/>
    </location>
</feature>
<evidence type="ECO:0000256" key="1">
    <source>
        <dbReference type="ARBA" id="ARBA00004651"/>
    </source>
</evidence>
<keyword evidence="7 9" id="KW-0472">Membrane</keyword>
<evidence type="ECO:0000256" key="6">
    <source>
        <dbReference type="ARBA" id="ARBA00022989"/>
    </source>
</evidence>
<dbReference type="KEGG" id="bwa:HLV38_02330"/>
<feature type="compositionally biased region" description="Low complexity" evidence="8">
    <location>
        <begin position="566"/>
        <end position="583"/>
    </location>
</feature>
<comment type="subcellular location">
    <subcellularLocation>
        <location evidence="1">Cell membrane</location>
        <topology evidence="1">Multi-pass membrane protein</topology>
    </subcellularLocation>
</comment>
<evidence type="ECO:0000256" key="4">
    <source>
        <dbReference type="ARBA" id="ARBA00022475"/>
    </source>
</evidence>
<keyword evidence="11" id="KW-1185">Reference proteome</keyword>
<dbReference type="PANTHER" id="PTHR30047">
    <property type="entry name" value="HIGH-AFFINITY CHOLINE TRANSPORT PROTEIN-RELATED"/>
    <property type="match status" value="1"/>
</dbReference>
<feature type="compositionally biased region" description="Basic and acidic residues" evidence="8">
    <location>
        <begin position="584"/>
        <end position="597"/>
    </location>
</feature>
<proteinExistence type="inferred from homology"/>
<dbReference type="GO" id="GO:0005886">
    <property type="term" value="C:plasma membrane"/>
    <property type="evidence" value="ECO:0007669"/>
    <property type="project" value="UniProtKB-SubCell"/>
</dbReference>
<name>A0A6M8J5T7_9ACTN</name>
<dbReference type="InterPro" id="IPR018093">
    <property type="entry name" value="BCCT_CS"/>
</dbReference>
<dbReference type="EMBL" id="CP053716">
    <property type="protein sequence ID" value="QKF07983.1"/>
    <property type="molecule type" value="Genomic_DNA"/>
</dbReference>
<feature type="region of interest" description="Disordered" evidence="8">
    <location>
        <begin position="1"/>
        <end position="31"/>
    </location>
</feature>
<evidence type="ECO:0000256" key="7">
    <source>
        <dbReference type="ARBA" id="ARBA00023136"/>
    </source>
</evidence>
<dbReference type="AlphaFoldDB" id="A0A6M8J5T7"/>
<keyword evidence="4" id="KW-1003">Cell membrane</keyword>
<protein>
    <submittedName>
        <fullName evidence="10">BCCT family transporter</fullName>
    </submittedName>
</protein>
<feature type="transmembrane region" description="Helical" evidence="9">
    <location>
        <begin position="216"/>
        <end position="240"/>
    </location>
</feature>
<feature type="transmembrane region" description="Helical" evidence="9">
    <location>
        <begin position="282"/>
        <end position="302"/>
    </location>
</feature>
<evidence type="ECO:0000256" key="9">
    <source>
        <dbReference type="SAM" id="Phobius"/>
    </source>
</evidence>
<feature type="transmembrane region" description="Helical" evidence="9">
    <location>
        <begin position="469"/>
        <end position="488"/>
    </location>
</feature>
<keyword evidence="3" id="KW-0813">Transport</keyword>
<feature type="transmembrane region" description="Helical" evidence="9">
    <location>
        <begin position="166"/>
        <end position="187"/>
    </location>
</feature>
<reference evidence="11" key="1">
    <citation type="submission" date="2020-05" db="EMBL/GenBank/DDBJ databases">
        <title>Novel species in genus Nocardioides.</title>
        <authorList>
            <person name="Zhang G."/>
        </authorList>
    </citation>
    <scope>NUCLEOTIDE SEQUENCE [LARGE SCALE GENOMIC DNA]</scope>
    <source>
        <strain evidence="11">zg-1050</strain>
    </source>
</reference>
<dbReference type="GO" id="GO:0022857">
    <property type="term" value="F:transmembrane transporter activity"/>
    <property type="evidence" value="ECO:0007669"/>
    <property type="project" value="InterPro"/>
</dbReference>
<dbReference type="PROSITE" id="PS01303">
    <property type="entry name" value="BCCT"/>
    <property type="match status" value="1"/>
</dbReference>
<keyword evidence="5 9" id="KW-0812">Transmembrane</keyword>
<feature type="transmembrane region" description="Helical" evidence="9">
    <location>
        <begin position="77"/>
        <end position="96"/>
    </location>
</feature>
<evidence type="ECO:0000256" key="8">
    <source>
        <dbReference type="SAM" id="MobiDB-lite"/>
    </source>
</evidence>
<feature type="transmembrane region" description="Helical" evidence="9">
    <location>
        <begin position="38"/>
        <end position="57"/>
    </location>
</feature>
<feature type="transmembrane region" description="Helical" evidence="9">
    <location>
        <begin position="374"/>
        <end position="392"/>
    </location>
</feature>
<dbReference type="NCBIfam" id="TIGR00842">
    <property type="entry name" value="bcct"/>
    <property type="match status" value="1"/>
</dbReference>
<dbReference type="Pfam" id="PF02028">
    <property type="entry name" value="BCCT"/>
    <property type="match status" value="1"/>
</dbReference>
<accession>A0A6M8J5T7</accession>
<feature type="transmembrane region" description="Helical" evidence="9">
    <location>
        <begin position="494"/>
        <end position="514"/>
    </location>
</feature>
<evidence type="ECO:0000256" key="3">
    <source>
        <dbReference type="ARBA" id="ARBA00022448"/>
    </source>
</evidence>
<feature type="transmembrane region" description="Helical" evidence="9">
    <location>
        <begin position="345"/>
        <end position="362"/>
    </location>
</feature>